<name>A0A6A5TKJ1_9PLEO</name>
<feature type="compositionally biased region" description="Low complexity" evidence="1">
    <location>
        <begin position="45"/>
        <end position="59"/>
    </location>
</feature>
<dbReference type="EMBL" id="ML977009">
    <property type="protein sequence ID" value="KAF1952714.1"/>
    <property type="molecule type" value="Genomic_DNA"/>
</dbReference>
<evidence type="ECO:0000256" key="1">
    <source>
        <dbReference type="SAM" id="MobiDB-lite"/>
    </source>
</evidence>
<feature type="region of interest" description="Disordered" evidence="1">
    <location>
        <begin position="1"/>
        <end position="143"/>
    </location>
</feature>
<reference evidence="2" key="1">
    <citation type="journal article" date="2020" name="Stud. Mycol.">
        <title>101 Dothideomycetes genomes: a test case for predicting lifestyles and emergence of pathogens.</title>
        <authorList>
            <person name="Haridas S."/>
            <person name="Albert R."/>
            <person name="Binder M."/>
            <person name="Bloem J."/>
            <person name="Labutti K."/>
            <person name="Salamov A."/>
            <person name="Andreopoulos B."/>
            <person name="Baker S."/>
            <person name="Barry K."/>
            <person name="Bills G."/>
            <person name="Bluhm B."/>
            <person name="Cannon C."/>
            <person name="Castanera R."/>
            <person name="Culley D."/>
            <person name="Daum C."/>
            <person name="Ezra D."/>
            <person name="Gonzalez J."/>
            <person name="Henrissat B."/>
            <person name="Kuo A."/>
            <person name="Liang C."/>
            <person name="Lipzen A."/>
            <person name="Lutzoni F."/>
            <person name="Magnuson J."/>
            <person name="Mondo S."/>
            <person name="Nolan M."/>
            <person name="Ohm R."/>
            <person name="Pangilinan J."/>
            <person name="Park H.-J."/>
            <person name="Ramirez L."/>
            <person name="Alfaro M."/>
            <person name="Sun H."/>
            <person name="Tritt A."/>
            <person name="Yoshinaga Y."/>
            <person name="Zwiers L.-H."/>
            <person name="Turgeon B."/>
            <person name="Goodwin S."/>
            <person name="Spatafora J."/>
            <person name="Crous P."/>
            <person name="Grigoriev I."/>
        </authorList>
    </citation>
    <scope>NUCLEOTIDE SEQUENCE</scope>
    <source>
        <strain evidence="2">CBS 675.92</strain>
    </source>
</reference>
<gene>
    <name evidence="2" type="ORF">CC80DRAFT_172904</name>
</gene>
<organism evidence="2 3">
    <name type="scientific">Byssothecium circinans</name>
    <dbReference type="NCBI Taxonomy" id="147558"/>
    <lineage>
        <taxon>Eukaryota</taxon>
        <taxon>Fungi</taxon>
        <taxon>Dikarya</taxon>
        <taxon>Ascomycota</taxon>
        <taxon>Pezizomycotina</taxon>
        <taxon>Dothideomycetes</taxon>
        <taxon>Pleosporomycetidae</taxon>
        <taxon>Pleosporales</taxon>
        <taxon>Massarineae</taxon>
        <taxon>Massarinaceae</taxon>
        <taxon>Byssothecium</taxon>
    </lineage>
</organism>
<evidence type="ECO:0000313" key="2">
    <source>
        <dbReference type="EMBL" id="KAF1952714.1"/>
    </source>
</evidence>
<dbReference type="AlphaFoldDB" id="A0A6A5TKJ1"/>
<feature type="compositionally biased region" description="Basic and acidic residues" evidence="1">
    <location>
        <begin position="131"/>
        <end position="140"/>
    </location>
</feature>
<dbReference type="Proteomes" id="UP000800035">
    <property type="component" value="Unassembled WGS sequence"/>
</dbReference>
<evidence type="ECO:0000313" key="3">
    <source>
        <dbReference type="Proteomes" id="UP000800035"/>
    </source>
</evidence>
<feature type="compositionally biased region" description="Basic and acidic residues" evidence="1">
    <location>
        <begin position="10"/>
        <end position="39"/>
    </location>
</feature>
<protein>
    <submittedName>
        <fullName evidence="2">Uncharacterized protein</fullName>
    </submittedName>
</protein>
<proteinExistence type="predicted"/>
<accession>A0A6A5TKJ1</accession>
<sequence>MGGNKKAKKLARELDGRDTLNLDCTIRRALTEQEPEVTRSESPQPGSSSGHDDSLPSSPTDGHRPEATVTNPFRAHAASPTSLKRRASITVIESDSSEDAPQSKKSRSSLGDVQDNLRTDETSTNTNGTTGKDEETRTDDVTYNDGVDRLTGLAEELRAQISEFVRIGKDGLEDVKSLNLVDKRWNGTCFPQLYRHIHFVFNQRVRPNPSTAFKKQMHCWTEDLTFSFYRNPYAQSWSLQIIEALQPAKCKQIRYSDSAFMTPKNYNRLVSLFRNKPNLCKVTLPSKDLWRATASDRDIISTAPFKATLTVRESLATHPKLLEATVNSCEFRGSSLETLYDIFPGKKERRLDLTSLWIEGEETQRYAAPTSEREPFPTDIRPEELSRFTQFIGFRNHPPLLTRIELHTISFSTIPLMDVGFFDVKTLQELILVNASDMEVLFEYILATPSDVRLTKFRWEHHGQLYMRQEQVHLKTFVTNLSTLEELHIEHLHTPRGFDMPQRNFDMSNLLFKTGPTLLSFTLQFDRDLLEREIKHIA</sequence>
<keyword evidence="3" id="KW-1185">Reference proteome</keyword>